<comment type="caution">
    <text evidence="1">The sequence shown here is derived from an EMBL/GenBank/DDBJ whole genome shotgun (WGS) entry which is preliminary data.</text>
</comment>
<accession>A0A8H7T8E5</accession>
<evidence type="ECO:0000313" key="1">
    <source>
        <dbReference type="EMBL" id="KAG4415284.1"/>
    </source>
</evidence>
<keyword evidence="2" id="KW-1185">Reference proteome</keyword>
<organism evidence="1 2">
    <name type="scientific">Cadophora malorum</name>
    <dbReference type="NCBI Taxonomy" id="108018"/>
    <lineage>
        <taxon>Eukaryota</taxon>
        <taxon>Fungi</taxon>
        <taxon>Dikarya</taxon>
        <taxon>Ascomycota</taxon>
        <taxon>Pezizomycotina</taxon>
        <taxon>Leotiomycetes</taxon>
        <taxon>Helotiales</taxon>
        <taxon>Ploettnerulaceae</taxon>
        <taxon>Cadophora</taxon>
    </lineage>
</organism>
<reference evidence="1" key="1">
    <citation type="submission" date="2021-02" db="EMBL/GenBank/DDBJ databases">
        <title>Genome sequence Cadophora malorum strain M34.</title>
        <authorList>
            <person name="Stefanovic E."/>
            <person name="Vu D."/>
            <person name="Scully C."/>
            <person name="Dijksterhuis J."/>
            <person name="Roader J."/>
            <person name="Houbraken J."/>
        </authorList>
    </citation>
    <scope>NUCLEOTIDE SEQUENCE</scope>
    <source>
        <strain evidence="1">M34</strain>
    </source>
</reference>
<dbReference type="AlphaFoldDB" id="A0A8H7T8E5"/>
<proteinExistence type="predicted"/>
<dbReference type="Proteomes" id="UP000664132">
    <property type="component" value="Unassembled WGS sequence"/>
</dbReference>
<dbReference type="EMBL" id="JAFJYH010000228">
    <property type="protein sequence ID" value="KAG4415284.1"/>
    <property type="molecule type" value="Genomic_DNA"/>
</dbReference>
<evidence type="ECO:0000313" key="2">
    <source>
        <dbReference type="Proteomes" id="UP000664132"/>
    </source>
</evidence>
<sequence length="222" mass="24555">MFCTSLRKRPEWANVPSTLLNSQQPRWGEQSLTTHDLAVPIPNRDGSLDTFLFLALSPSDTQPPASAIARIQHLYHHNGRRNVGIVFLLNGKTPKGNGTIALMNLQVSLLPNLEMPIVPLFSLSTLQKTLSDFQYQLVQKRRSAAPSPVQPAISLLPYCTNNPPLPEHARNVISDICHSMADVARAATTADGQLRLKDWLDTTVPGAAQDIIDFWGEEIIVY</sequence>
<gene>
    <name evidence="1" type="ORF">IFR04_011591</name>
</gene>
<protein>
    <submittedName>
        <fullName evidence="1">Uncharacterized protein</fullName>
    </submittedName>
</protein>
<name>A0A8H7T8E5_9HELO</name>
<dbReference type="OrthoDB" id="2129069at2759"/>